<dbReference type="Proteomes" id="UP000662637">
    <property type="component" value="Unassembled WGS sequence"/>
</dbReference>
<dbReference type="EMBL" id="WJEC01003274">
    <property type="protein sequence ID" value="KAF7475277.1"/>
    <property type="molecule type" value="Genomic_DNA"/>
</dbReference>
<dbReference type="Proteomes" id="UP000335636">
    <property type="component" value="Unassembled WGS sequence"/>
</dbReference>
<name>A0A5E4CNM4_MARMO</name>
<feature type="compositionally biased region" description="Polar residues" evidence="1">
    <location>
        <begin position="87"/>
        <end position="109"/>
    </location>
</feature>
<sequence>MNYKACPLVAALSGDRACLSPVLSSLGWGPGLYNERQGPMNYLSWAQFDSRFQSREKAGFLSAHLSKIDHEEKRVMTDKKDLGQGQKGAQSWQLITTPRQLTTGRSGQTGKEEMVQQHPG</sequence>
<evidence type="ECO:0000313" key="3">
    <source>
        <dbReference type="EMBL" id="VTJ82611.1"/>
    </source>
</evidence>
<dbReference type="AlphaFoldDB" id="A0A5E4CNM4"/>
<keyword evidence="4" id="KW-1185">Reference proteome</keyword>
<reference evidence="3 4" key="1">
    <citation type="submission" date="2019-04" db="EMBL/GenBank/DDBJ databases">
        <authorList>
            <person name="Alioto T."/>
            <person name="Alioto T."/>
        </authorList>
    </citation>
    <scope>NUCLEOTIDE SEQUENCE [LARGE SCALE GENOMIC DNA]</scope>
</reference>
<protein>
    <submittedName>
        <fullName evidence="3">Uncharacterized protein</fullName>
    </submittedName>
</protein>
<reference evidence="2" key="2">
    <citation type="submission" date="2020-08" db="EMBL/GenBank/DDBJ databases">
        <authorList>
            <person name="Shumante A."/>
            <person name="Zimin A.V."/>
            <person name="Puiu D."/>
            <person name="Salzberg S.L."/>
        </authorList>
    </citation>
    <scope>NUCLEOTIDE SEQUENCE</scope>
    <source>
        <strain evidence="2">WC2-LM</strain>
        <tissue evidence="2">Liver</tissue>
    </source>
</reference>
<accession>A0A5E4CNM4</accession>
<evidence type="ECO:0000313" key="4">
    <source>
        <dbReference type="Proteomes" id="UP000335636"/>
    </source>
</evidence>
<evidence type="ECO:0000256" key="1">
    <source>
        <dbReference type="SAM" id="MobiDB-lite"/>
    </source>
</evidence>
<dbReference type="EMBL" id="CABDUW010001561">
    <property type="protein sequence ID" value="VTJ82611.1"/>
    <property type="molecule type" value="Genomic_DNA"/>
</dbReference>
<feature type="region of interest" description="Disordered" evidence="1">
    <location>
        <begin position="76"/>
        <end position="120"/>
    </location>
</feature>
<proteinExistence type="predicted"/>
<feature type="compositionally biased region" description="Basic and acidic residues" evidence="1">
    <location>
        <begin position="110"/>
        <end position="120"/>
    </location>
</feature>
<evidence type="ECO:0000313" key="2">
    <source>
        <dbReference type="EMBL" id="KAF7475277.1"/>
    </source>
</evidence>
<gene>
    <name evidence="2" type="ORF">GHT09_013899</name>
    <name evidence="3" type="ORF">MONAX_5E022546</name>
</gene>
<organism evidence="3 4">
    <name type="scientific">Marmota monax</name>
    <name type="common">Woodchuck</name>
    <dbReference type="NCBI Taxonomy" id="9995"/>
    <lineage>
        <taxon>Eukaryota</taxon>
        <taxon>Metazoa</taxon>
        <taxon>Chordata</taxon>
        <taxon>Craniata</taxon>
        <taxon>Vertebrata</taxon>
        <taxon>Euteleostomi</taxon>
        <taxon>Mammalia</taxon>
        <taxon>Eutheria</taxon>
        <taxon>Euarchontoglires</taxon>
        <taxon>Glires</taxon>
        <taxon>Rodentia</taxon>
        <taxon>Sciuromorpha</taxon>
        <taxon>Sciuridae</taxon>
        <taxon>Xerinae</taxon>
        <taxon>Marmotini</taxon>
        <taxon>Marmota</taxon>
    </lineage>
</organism>